<dbReference type="Proteomes" id="UP001644719">
    <property type="component" value="Unassembled WGS sequence"/>
</dbReference>
<dbReference type="RefSeq" id="WP_118584332.1">
    <property type="nucleotide sequence ID" value="NZ_JAAINN010000050.1"/>
</dbReference>
<gene>
    <name evidence="2" type="ORF">G5B17_06440</name>
</gene>
<keyword evidence="1" id="KW-0812">Transmembrane</keyword>
<dbReference type="EMBL" id="JAAITS010000014">
    <property type="protein sequence ID" value="NSG85077.1"/>
    <property type="molecule type" value="Genomic_DNA"/>
</dbReference>
<keyword evidence="3" id="KW-1185">Reference proteome</keyword>
<keyword evidence="1" id="KW-0472">Membrane</keyword>
<proteinExistence type="predicted"/>
<sequence length="109" mass="12521">MGKRKKEELPDYTVANMDVDGMPWNSRRPWQIFPGDPSKSRKEFDVKVPEPGMENEVPDDLSAFQNPPMTKEERRGIIWLSLKASLTVGLIFGSAAFLFILFCVFVWLK</sequence>
<evidence type="ECO:0000313" key="2">
    <source>
        <dbReference type="EMBL" id="NSG85077.1"/>
    </source>
</evidence>
<keyword evidence="1" id="KW-1133">Transmembrane helix</keyword>
<name>A0ABX2H6H8_9FIRM</name>
<accession>A0ABX2H6H8</accession>
<feature type="transmembrane region" description="Helical" evidence="1">
    <location>
        <begin position="84"/>
        <end position="108"/>
    </location>
</feature>
<evidence type="ECO:0000256" key="1">
    <source>
        <dbReference type="SAM" id="Phobius"/>
    </source>
</evidence>
<protein>
    <submittedName>
        <fullName evidence="2">Uncharacterized protein</fullName>
    </submittedName>
</protein>
<organism evidence="2 3">
    <name type="scientific">Blautia faecis</name>
    <dbReference type="NCBI Taxonomy" id="871665"/>
    <lineage>
        <taxon>Bacteria</taxon>
        <taxon>Bacillati</taxon>
        <taxon>Bacillota</taxon>
        <taxon>Clostridia</taxon>
        <taxon>Lachnospirales</taxon>
        <taxon>Lachnospiraceae</taxon>
        <taxon>Blautia</taxon>
    </lineage>
</organism>
<comment type="caution">
    <text evidence="2">The sequence shown here is derived from an EMBL/GenBank/DDBJ whole genome shotgun (WGS) entry which is preliminary data.</text>
</comment>
<reference evidence="2 3" key="1">
    <citation type="journal article" date="2020" name="Cell Host Microbe">
        <title>Functional and Genomic Variation between Human-Derived Isolates of Lachnospiraceae Reveals Inter- and Intra-Species Diversity.</title>
        <authorList>
            <person name="Sorbara M.T."/>
            <person name="Littmann E.R."/>
            <person name="Fontana E."/>
            <person name="Moody T.U."/>
            <person name="Kohout C.E."/>
            <person name="Gjonbalaj M."/>
            <person name="Eaton V."/>
            <person name="Seok R."/>
            <person name="Leiner I.M."/>
            <person name="Pamer E.G."/>
        </authorList>
    </citation>
    <scope>NUCLEOTIDE SEQUENCE [LARGE SCALE GENOMIC DNA]</scope>
    <source>
        <strain evidence="2 3">MSK.17.74</strain>
    </source>
</reference>
<evidence type="ECO:0000313" key="3">
    <source>
        <dbReference type="Proteomes" id="UP001644719"/>
    </source>
</evidence>